<evidence type="ECO:0000313" key="5">
    <source>
        <dbReference type="EMBL" id="TWD79985.1"/>
    </source>
</evidence>
<dbReference type="EMBL" id="VIVK01000001">
    <property type="protein sequence ID" value="TWD79985.1"/>
    <property type="molecule type" value="Genomic_DNA"/>
</dbReference>
<dbReference type="SUPFAM" id="SSF47413">
    <property type="entry name" value="lambda repressor-like DNA-binding domains"/>
    <property type="match status" value="1"/>
</dbReference>
<dbReference type="AlphaFoldDB" id="A0A561BM99"/>
<dbReference type="CDD" id="cd01392">
    <property type="entry name" value="HTH_LacI"/>
    <property type="match status" value="1"/>
</dbReference>
<dbReference type="PANTHER" id="PTHR30146">
    <property type="entry name" value="LACI-RELATED TRANSCRIPTIONAL REPRESSOR"/>
    <property type="match status" value="1"/>
</dbReference>
<dbReference type="GO" id="GO:0000976">
    <property type="term" value="F:transcription cis-regulatory region binding"/>
    <property type="evidence" value="ECO:0007669"/>
    <property type="project" value="TreeGrafter"/>
</dbReference>
<sequence>MAKASPVTRNDVAEYAGVSSAVVSYVVNDGPRRVAPETRERVLEAIRVLGYRPNATARALRMGTTQTFGLIVPDSGNPLYAELARAIEKEASARGYVVLQTNAGGDPTVERTKIAELVARRVSAIILATPTEEPELSETDVPVIALNRPVTGATSLIPEYREGARIGVEHLIGHGHERVGLVMGLDLTGWRPERELGWRDALEQAGLPEGPIARGTFTRQGGYEAGRRLLKADRPPAVFVSSDLQAVGVLRALHEARLDVPGDVAVLSFDGTAESEFSWPPLSVIRQPIERIAKDTVARLVDGQTGIEQVTYPTELILRRSCGCGEG</sequence>
<evidence type="ECO:0000256" key="1">
    <source>
        <dbReference type="ARBA" id="ARBA00023015"/>
    </source>
</evidence>
<dbReference type="Pfam" id="PF13377">
    <property type="entry name" value="Peripla_BP_3"/>
    <property type="match status" value="1"/>
</dbReference>
<dbReference type="Proteomes" id="UP000318380">
    <property type="component" value="Unassembled WGS sequence"/>
</dbReference>
<dbReference type="InterPro" id="IPR000843">
    <property type="entry name" value="HTH_LacI"/>
</dbReference>
<dbReference type="OrthoDB" id="3595338at2"/>
<keyword evidence="6" id="KW-1185">Reference proteome</keyword>
<dbReference type="PANTHER" id="PTHR30146:SF109">
    <property type="entry name" value="HTH-TYPE TRANSCRIPTIONAL REGULATOR GALS"/>
    <property type="match status" value="1"/>
</dbReference>
<dbReference type="RefSeq" id="WP_145803572.1">
    <property type="nucleotide sequence ID" value="NZ_VIVK01000001.1"/>
</dbReference>
<dbReference type="InterPro" id="IPR010982">
    <property type="entry name" value="Lambda_DNA-bd_dom_sf"/>
</dbReference>
<gene>
    <name evidence="5" type="ORF">FB561_1051</name>
</gene>
<dbReference type="CDD" id="cd06267">
    <property type="entry name" value="PBP1_LacI_sugar_binding-like"/>
    <property type="match status" value="1"/>
</dbReference>
<dbReference type="GO" id="GO:0003700">
    <property type="term" value="F:DNA-binding transcription factor activity"/>
    <property type="evidence" value="ECO:0007669"/>
    <property type="project" value="TreeGrafter"/>
</dbReference>
<name>A0A561BM99_9ACTN</name>
<evidence type="ECO:0000256" key="2">
    <source>
        <dbReference type="ARBA" id="ARBA00023125"/>
    </source>
</evidence>
<proteinExistence type="predicted"/>
<feature type="domain" description="HTH lacI-type" evidence="4">
    <location>
        <begin position="7"/>
        <end position="62"/>
    </location>
</feature>
<dbReference type="PROSITE" id="PS50932">
    <property type="entry name" value="HTH_LACI_2"/>
    <property type="match status" value="1"/>
</dbReference>
<evidence type="ECO:0000313" key="6">
    <source>
        <dbReference type="Proteomes" id="UP000318380"/>
    </source>
</evidence>
<dbReference type="Pfam" id="PF00356">
    <property type="entry name" value="LacI"/>
    <property type="match status" value="1"/>
</dbReference>
<evidence type="ECO:0000259" key="4">
    <source>
        <dbReference type="PROSITE" id="PS50932"/>
    </source>
</evidence>
<keyword evidence="1" id="KW-0805">Transcription regulation</keyword>
<protein>
    <submittedName>
        <fullName evidence="5">LacI family transcriptional regulator</fullName>
    </submittedName>
</protein>
<evidence type="ECO:0000256" key="3">
    <source>
        <dbReference type="ARBA" id="ARBA00023163"/>
    </source>
</evidence>
<keyword evidence="3" id="KW-0804">Transcription</keyword>
<organism evidence="5 6">
    <name type="scientific">Kribbella amoyensis</name>
    <dbReference type="NCBI Taxonomy" id="996641"/>
    <lineage>
        <taxon>Bacteria</taxon>
        <taxon>Bacillati</taxon>
        <taxon>Actinomycetota</taxon>
        <taxon>Actinomycetes</taxon>
        <taxon>Propionibacteriales</taxon>
        <taxon>Kribbellaceae</taxon>
        <taxon>Kribbella</taxon>
    </lineage>
</organism>
<dbReference type="SUPFAM" id="SSF53822">
    <property type="entry name" value="Periplasmic binding protein-like I"/>
    <property type="match status" value="1"/>
</dbReference>
<comment type="caution">
    <text evidence="5">The sequence shown here is derived from an EMBL/GenBank/DDBJ whole genome shotgun (WGS) entry which is preliminary data.</text>
</comment>
<keyword evidence="2" id="KW-0238">DNA-binding</keyword>
<dbReference type="InterPro" id="IPR046335">
    <property type="entry name" value="LacI/GalR-like_sensor"/>
</dbReference>
<dbReference type="Gene3D" id="3.40.50.2300">
    <property type="match status" value="2"/>
</dbReference>
<reference evidence="5 6" key="1">
    <citation type="submission" date="2019-06" db="EMBL/GenBank/DDBJ databases">
        <title>Sequencing the genomes of 1000 actinobacteria strains.</title>
        <authorList>
            <person name="Klenk H.-P."/>
        </authorList>
    </citation>
    <scope>NUCLEOTIDE SEQUENCE [LARGE SCALE GENOMIC DNA]</scope>
    <source>
        <strain evidence="5 6">DSM 24683</strain>
    </source>
</reference>
<dbReference type="SMART" id="SM00354">
    <property type="entry name" value="HTH_LACI"/>
    <property type="match status" value="1"/>
</dbReference>
<dbReference type="Gene3D" id="1.10.260.40">
    <property type="entry name" value="lambda repressor-like DNA-binding domains"/>
    <property type="match status" value="1"/>
</dbReference>
<accession>A0A561BM99</accession>
<dbReference type="InterPro" id="IPR028082">
    <property type="entry name" value="Peripla_BP_I"/>
</dbReference>